<keyword evidence="4" id="KW-0862">Zinc</keyword>
<keyword evidence="1" id="KW-0645">Protease</keyword>
<proteinExistence type="predicted"/>
<gene>
    <name evidence="7" type="ORF">LCGC14_1209470</name>
</gene>
<dbReference type="GO" id="GO:0046872">
    <property type="term" value="F:metal ion binding"/>
    <property type="evidence" value="ECO:0007669"/>
    <property type="project" value="UniProtKB-KW"/>
</dbReference>
<keyword evidence="2" id="KW-0479">Metal-binding</keyword>
<dbReference type="GO" id="GO:0008237">
    <property type="term" value="F:metallopeptidase activity"/>
    <property type="evidence" value="ECO:0007669"/>
    <property type="project" value="UniProtKB-KW"/>
</dbReference>
<evidence type="ECO:0000259" key="6">
    <source>
        <dbReference type="Pfam" id="PF14464"/>
    </source>
</evidence>
<evidence type="ECO:0000313" key="7">
    <source>
        <dbReference type="EMBL" id="KKM93332.1"/>
    </source>
</evidence>
<name>A0A0F9PJ78_9ZZZZ</name>
<dbReference type="EMBL" id="LAZR01006280">
    <property type="protein sequence ID" value="KKM93332.1"/>
    <property type="molecule type" value="Genomic_DNA"/>
</dbReference>
<evidence type="ECO:0000256" key="3">
    <source>
        <dbReference type="ARBA" id="ARBA00022801"/>
    </source>
</evidence>
<evidence type="ECO:0000256" key="2">
    <source>
        <dbReference type="ARBA" id="ARBA00022723"/>
    </source>
</evidence>
<protein>
    <recommendedName>
        <fullName evidence="6">JAB domain-containing protein</fullName>
    </recommendedName>
</protein>
<dbReference type="SUPFAM" id="SSF102712">
    <property type="entry name" value="JAB1/MPN domain"/>
    <property type="match status" value="1"/>
</dbReference>
<feature type="domain" description="JAB" evidence="6">
    <location>
        <begin position="17"/>
        <end position="132"/>
    </location>
</feature>
<keyword evidence="5" id="KW-0482">Metalloprotease</keyword>
<accession>A0A0F9PJ78</accession>
<comment type="caution">
    <text evidence="7">The sequence shown here is derived from an EMBL/GenBank/DDBJ whole genome shotgun (WGS) entry which is preliminary data.</text>
</comment>
<dbReference type="Gene3D" id="3.40.140.10">
    <property type="entry name" value="Cytidine Deaminase, domain 2"/>
    <property type="match status" value="1"/>
</dbReference>
<evidence type="ECO:0000256" key="1">
    <source>
        <dbReference type="ARBA" id="ARBA00022670"/>
    </source>
</evidence>
<sequence>MIHKHGILITYTQVCELINYAKTSPHKEICGAIMGKVISWEEGLYKMVKFIPITNVAAVGVGDYVMDGNELLDKVLTQSNIHMDHNAPLAFIGVFHNHPYWRPIPSSMDKDGAGYAGIYVIYSNQYDDLMAWYNEGSDDPSVTKATYKGNADFGPAYLFVR</sequence>
<keyword evidence="3" id="KW-0378">Hydrolase</keyword>
<dbReference type="InterPro" id="IPR028090">
    <property type="entry name" value="JAB_dom_prok"/>
</dbReference>
<organism evidence="7">
    <name type="scientific">marine sediment metagenome</name>
    <dbReference type="NCBI Taxonomy" id="412755"/>
    <lineage>
        <taxon>unclassified sequences</taxon>
        <taxon>metagenomes</taxon>
        <taxon>ecological metagenomes</taxon>
    </lineage>
</organism>
<dbReference type="Pfam" id="PF14464">
    <property type="entry name" value="Prok-JAB"/>
    <property type="match status" value="1"/>
</dbReference>
<dbReference type="AlphaFoldDB" id="A0A0F9PJ78"/>
<evidence type="ECO:0000256" key="4">
    <source>
        <dbReference type="ARBA" id="ARBA00022833"/>
    </source>
</evidence>
<dbReference type="GO" id="GO:0006508">
    <property type="term" value="P:proteolysis"/>
    <property type="evidence" value="ECO:0007669"/>
    <property type="project" value="UniProtKB-KW"/>
</dbReference>
<evidence type="ECO:0000256" key="5">
    <source>
        <dbReference type="ARBA" id="ARBA00023049"/>
    </source>
</evidence>
<reference evidence="7" key="1">
    <citation type="journal article" date="2015" name="Nature">
        <title>Complex archaea that bridge the gap between prokaryotes and eukaryotes.</title>
        <authorList>
            <person name="Spang A."/>
            <person name="Saw J.H."/>
            <person name="Jorgensen S.L."/>
            <person name="Zaremba-Niedzwiedzka K."/>
            <person name="Martijn J."/>
            <person name="Lind A.E."/>
            <person name="van Eijk R."/>
            <person name="Schleper C."/>
            <person name="Guy L."/>
            <person name="Ettema T.J."/>
        </authorList>
    </citation>
    <scope>NUCLEOTIDE SEQUENCE</scope>
</reference>